<dbReference type="InterPro" id="IPR051846">
    <property type="entry name" value="SH2_domain_adapters"/>
</dbReference>
<protein>
    <recommendedName>
        <fullName evidence="4">SH2 domain-containing protein</fullName>
    </recommendedName>
</protein>
<evidence type="ECO:0000256" key="3">
    <source>
        <dbReference type="SAM" id="MobiDB-lite"/>
    </source>
</evidence>
<dbReference type="PRINTS" id="PR00401">
    <property type="entry name" value="SH2DOMAIN"/>
</dbReference>
<organism evidence="5 6">
    <name type="scientific">Staurois parvus</name>
    <dbReference type="NCBI Taxonomy" id="386267"/>
    <lineage>
        <taxon>Eukaryota</taxon>
        <taxon>Metazoa</taxon>
        <taxon>Chordata</taxon>
        <taxon>Craniata</taxon>
        <taxon>Vertebrata</taxon>
        <taxon>Euteleostomi</taxon>
        <taxon>Amphibia</taxon>
        <taxon>Batrachia</taxon>
        <taxon>Anura</taxon>
        <taxon>Neobatrachia</taxon>
        <taxon>Ranoidea</taxon>
        <taxon>Ranidae</taxon>
        <taxon>Staurois</taxon>
    </lineage>
</organism>
<keyword evidence="1 2" id="KW-0727">SH2 domain</keyword>
<gene>
    <name evidence="5" type="ORF">SPARVUS_LOCUS925118</name>
</gene>
<dbReference type="Proteomes" id="UP001162483">
    <property type="component" value="Unassembled WGS sequence"/>
</dbReference>
<evidence type="ECO:0000259" key="4">
    <source>
        <dbReference type="PROSITE" id="PS50001"/>
    </source>
</evidence>
<sequence length="298" mass="34119">FCSPPDHHHRGLRGPLRRQAHQSPTRRGERVGENDGYMEPYDAQQMITEIRRGGSKDQLITELLLMELTSPNESKAEAKRQGSQELLVKPPQLYDTPYEPPDNEQDSEEKKAQRAADGTRPENDERPAGEYEQPWEWKKEHIVRALSVQFENSERSQAKEEGGRLHQRQKSWTAKVLKQPQAEQMDKVDPTVPLEKQSWYHGSVTRAEAESRLQSCREASYLLRNSESGNSKYSIALKTSQGCVHIIVAQTKDNKFTLNQTSGVFCSIPEVVHYYSSQKLPFKGAEHMSLLYPIPRVH</sequence>
<comment type="caution">
    <text evidence="5">The sequence shown here is derived from an EMBL/GenBank/DDBJ whole genome shotgun (WGS) entry which is preliminary data.</text>
</comment>
<dbReference type="PANTHER" id="PTHR15127">
    <property type="entry name" value="HEAVYWEIGHT, ISOFORM A"/>
    <property type="match status" value="1"/>
</dbReference>
<feature type="non-terminal residue" evidence="5">
    <location>
        <position position="1"/>
    </location>
</feature>
<dbReference type="Pfam" id="PF00017">
    <property type="entry name" value="SH2"/>
    <property type="match status" value="1"/>
</dbReference>
<feature type="compositionally biased region" description="Basic residues" evidence="3">
    <location>
        <begin position="7"/>
        <end position="20"/>
    </location>
</feature>
<dbReference type="SUPFAM" id="SSF55550">
    <property type="entry name" value="SH2 domain"/>
    <property type="match status" value="1"/>
</dbReference>
<evidence type="ECO:0000313" key="6">
    <source>
        <dbReference type="Proteomes" id="UP001162483"/>
    </source>
</evidence>
<dbReference type="PROSITE" id="PS50001">
    <property type="entry name" value="SH2"/>
    <property type="match status" value="1"/>
</dbReference>
<proteinExistence type="predicted"/>
<name>A0ABN9AJU1_9NEOB</name>
<evidence type="ECO:0000256" key="1">
    <source>
        <dbReference type="ARBA" id="ARBA00022999"/>
    </source>
</evidence>
<dbReference type="EMBL" id="CATNWA010000286">
    <property type="protein sequence ID" value="CAI9535843.1"/>
    <property type="molecule type" value="Genomic_DNA"/>
</dbReference>
<dbReference type="PANTHER" id="PTHR15127:SF29">
    <property type="entry name" value="SH2 DOMAIN-CONTAINING ADAPTER PROTEIN E"/>
    <property type="match status" value="1"/>
</dbReference>
<reference evidence="5" key="1">
    <citation type="submission" date="2023-05" db="EMBL/GenBank/DDBJ databases">
        <authorList>
            <person name="Stuckert A."/>
        </authorList>
    </citation>
    <scope>NUCLEOTIDE SEQUENCE</scope>
</reference>
<feature type="region of interest" description="Disordered" evidence="3">
    <location>
        <begin position="1"/>
        <end position="43"/>
    </location>
</feature>
<feature type="region of interest" description="Disordered" evidence="3">
    <location>
        <begin position="69"/>
        <end position="134"/>
    </location>
</feature>
<evidence type="ECO:0000256" key="2">
    <source>
        <dbReference type="PROSITE-ProRule" id="PRU00191"/>
    </source>
</evidence>
<feature type="compositionally biased region" description="Basic and acidic residues" evidence="3">
    <location>
        <begin position="108"/>
        <end position="134"/>
    </location>
</feature>
<keyword evidence="6" id="KW-1185">Reference proteome</keyword>
<accession>A0ABN9AJU1</accession>
<dbReference type="InterPro" id="IPR036860">
    <property type="entry name" value="SH2_dom_sf"/>
</dbReference>
<dbReference type="Gene3D" id="3.30.505.10">
    <property type="entry name" value="SH2 domain"/>
    <property type="match status" value="1"/>
</dbReference>
<feature type="domain" description="SH2" evidence="4">
    <location>
        <begin position="199"/>
        <end position="294"/>
    </location>
</feature>
<dbReference type="SMART" id="SM00252">
    <property type="entry name" value="SH2"/>
    <property type="match status" value="1"/>
</dbReference>
<evidence type="ECO:0000313" key="5">
    <source>
        <dbReference type="EMBL" id="CAI9535843.1"/>
    </source>
</evidence>
<dbReference type="InterPro" id="IPR000980">
    <property type="entry name" value="SH2"/>
</dbReference>